<accession>A0A5P2VZ24</accession>
<dbReference type="EMBL" id="CP023747">
    <property type="protein sequence ID" value="QEV37297.1"/>
    <property type="molecule type" value="Genomic_DNA"/>
</dbReference>
<sequence>MVPAVPSGPSLHLGAESAPGKRRGCFYDPAFHPAPYASRIPPRPGGPARPAMAAAQERAWSRIDGVGIDP</sequence>
<dbReference type="AlphaFoldDB" id="A0A5P2VZ24"/>
<evidence type="ECO:0000313" key="1">
    <source>
        <dbReference type="EMBL" id="QEV37297.1"/>
    </source>
</evidence>
<proteinExistence type="predicted"/>
<dbReference type="KEGG" id="snq:CP978_00675"/>
<evidence type="ECO:0000313" key="2">
    <source>
        <dbReference type="Proteomes" id="UP000325763"/>
    </source>
</evidence>
<gene>
    <name evidence="1" type="ORF">CP978_00675</name>
</gene>
<organism evidence="1 2">
    <name type="scientific">Streptomyces nodosus</name>
    <dbReference type="NCBI Taxonomy" id="40318"/>
    <lineage>
        <taxon>Bacteria</taxon>
        <taxon>Bacillati</taxon>
        <taxon>Actinomycetota</taxon>
        <taxon>Actinomycetes</taxon>
        <taxon>Kitasatosporales</taxon>
        <taxon>Streptomycetaceae</taxon>
        <taxon>Streptomyces</taxon>
    </lineage>
</organism>
<name>A0A5P2VZ24_9ACTN</name>
<protein>
    <submittedName>
        <fullName evidence="1">Uncharacterized protein</fullName>
    </submittedName>
</protein>
<reference evidence="1 2" key="1">
    <citation type="submission" date="2017-09" db="EMBL/GenBank/DDBJ databases">
        <title>Streptomyces genome completion.</title>
        <authorList>
            <person name="Lee N."/>
            <person name="Cho B.-K."/>
        </authorList>
    </citation>
    <scope>NUCLEOTIDE SEQUENCE [LARGE SCALE GENOMIC DNA]</scope>
    <source>
        <strain evidence="1 2">ATCC 14899</strain>
    </source>
</reference>
<dbReference type="Proteomes" id="UP000325763">
    <property type="component" value="Chromosome"/>
</dbReference>